<dbReference type="FunFam" id="3.40.50.300:FF:001238">
    <property type="entry name" value="DNA mismatch repair protein"/>
    <property type="match status" value="1"/>
</dbReference>
<dbReference type="SMART" id="SM00534">
    <property type="entry name" value="MUTSac"/>
    <property type="match status" value="1"/>
</dbReference>
<dbReference type="InterPro" id="IPR036187">
    <property type="entry name" value="DNA_mismatch_repair_MutS_sf"/>
</dbReference>
<dbReference type="SUPFAM" id="SSF48334">
    <property type="entry name" value="DNA repair protein MutS, domain III"/>
    <property type="match status" value="1"/>
</dbReference>
<dbReference type="Pfam" id="PF05188">
    <property type="entry name" value="MutS_II"/>
    <property type="match status" value="1"/>
</dbReference>
<dbReference type="InterPro" id="IPR007695">
    <property type="entry name" value="DNA_mismatch_repair_MutS-lik_N"/>
</dbReference>
<keyword evidence="4" id="KW-0067">ATP-binding</keyword>
<dbReference type="GO" id="GO:0005524">
    <property type="term" value="F:ATP binding"/>
    <property type="evidence" value="ECO:0007669"/>
    <property type="project" value="UniProtKB-KW"/>
</dbReference>
<evidence type="ECO:0000256" key="5">
    <source>
        <dbReference type="ARBA" id="ARBA00023125"/>
    </source>
</evidence>
<dbReference type="STRING" id="1206466.K0KIG6"/>
<dbReference type="Pfam" id="PF01624">
    <property type="entry name" value="MutS_I"/>
    <property type="match status" value="1"/>
</dbReference>
<gene>
    <name evidence="9" type="ORF">BN7_487</name>
</gene>
<dbReference type="InterPro" id="IPR027417">
    <property type="entry name" value="P-loop_NTPase"/>
</dbReference>
<dbReference type="AlphaFoldDB" id="K0KIG6"/>
<dbReference type="Pfam" id="PF00488">
    <property type="entry name" value="MutS_V"/>
    <property type="match status" value="1"/>
</dbReference>
<comment type="similarity">
    <text evidence="1">Belongs to the DNA mismatch repair MutS family.</text>
</comment>
<keyword evidence="6" id="KW-0234">DNA repair</keyword>
<dbReference type="EMBL" id="CAIF01000008">
    <property type="protein sequence ID" value="CCH40953.1"/>
    <property type="molecule type" value="Genomic_DNA"/>
</dbReference>
<dbReference type="NCBIfam" id="NF003810">
    <property type="entry name" value="PRK05399.1"/>
    <property type="match status" value="1"/>
</dbReference>
<dbReference type="GO" id="GO:0043504">
    <property type="term" value="P:mitochondrial DNA repair"/>
    <property type="evidence" value="ECO:0007669"/>
    <property type="project" value="TreeGrafter"/>
</dbReference>
<dbReference type="GO" id="GO:0030983">
    <property type="term" value="F:mismatched DNA binding"/>
    <property type="evidence" value="ECO:0007669"/>
    <property type="project" value="InterPro"/>
</dbReference>
<dbReference type="SUPFAM" id="SSF53150">
    <property type="entry name" value="DNA repair protein MutS, domain II"/>
    <property type="match status" value="1"/>
</dbReference>
<dbReference type="GO" id="GO:0005634">
    <property type="term" value="C:nucleus"/>
    <property type="evidence" value="ECO:0007669"/>
    <property type="project" value="TreeGrafter"/>
</dbReference>
<dbReference type="GO" id="GO:0006298">
    <property type="term" value="P:mismatch repair"/>
    <property type="evidence" value="ECO:0007669"/>
    <property type="project" value="InterPro"/>
</dbReference>
<dbReference type="InterPro" id="IPR000432">
    <property type="entry name" value="DNA_mismatch_repair_MutS_C"/>
</dbReference>
<dbReference type="InterPro" id="IPR016151">
    <property type="entry name" value="DNA_mismatch_repair_MutS_N"/>
</dbReference>
<name>K0KIG6_WICCF</name>
<evidence type="ECO:0000313" key="9">
    <source>
        <dbReference type="EMBL" id="CCH40953.1"/>
    </source>
</evidence>
<sequence>MIRYGWTSKFAHTQRNIFFRSTRGFRSSTSHPNDKSVSLSFNKLPKSINQTEDKATEEAKKIENQRTDSPEYTPTLTKVREMMDKYKEYVVLTQLGSFYELYFEHAVEFSSKLNLNLGKRQVRGKKIPMAGFPLSQIDRHLKVLVQDLNLGVAIVEQFKNETSIENEVNKVTRRLTRIITPGTLVDEAFLNQKENNFLLSIDISLSAFKREALEDMKIGLAWADISVGLTYIQETTLRELLPTINQIGPSEIIFNENLLPFKLETGDWYPEMVELKRYFRKYQTLPTAHKTMEMFFSMFEIVEDSDKEKLKSFNQKETAALKNLLHYIDYHLPESPIRLQIPIRRIPKHIMQIDSRTSDALELHKSFKDDLKKGSLVHTIRRTVTDSGSRLLSKWVMAPSTDTREINRRQALVTLFYKHTLFRIDVISKLNEVHDISRIVQRFVMGRGSAIELIHLAHTIQTLQELQNTIEIEAKKTLSKQKLLAKFLVPFPKLVKLSELILHNIREDELLAKERMEEEAREDELSPETIQLQNSKKIMNDEQITKLSWTVKPNASPTLQKAHDYHNELLEEEKKMLEQLNVMFKETLGFKSVELRNSISLGYQLYIRSVKGSSTDKLESMPEFHIKSKNPSALWVNYRPWTVLGEAIENSTNRIFYEEQQLIKSLKKKVVHQSSALRSMGELLDLLDVTSSFAVLAHERNLVCPKVDKSLDLDIIKGRHLVVEDGLKRTLKNFTPNDHISRRDKPLWVITGPNMGGKSTFLRQNAVIVILAQIGSYVPAESATIGVVDKIFSRVGAADDLYNDLSTFMVEMIETSYILKGATERSLAILDEVGRGTSGSEGLAIAFATLHHLLTVNKSRALFATHFGDELHKFLGDRDLGNFVEFKKTQVKENENGKRLIFNHQMEDGISEKSYAIEVAGMAGFPTSALQIASETLKKL</sequence>
<evidence type="ECO:0000256" key="1">
    <source>
        <dbReference type="ARBA" id="ARBA00006271"/>
    </source>
</evidence>
<keyword evidence="2" id="KW-0547">Nucleotide-binding</keyword>
<dbReference type="Proteomes" id="UP000009328">
    <property type="component" value="Unassembled WGS sequence"/>
</dbReference>
<dbReference type="HOGENOM" id="CLU_002472_4_0_1"/>
<dbReference type="PROSITE" id="PS00486">
    <property type="entry name" value="DNA_MISMATCH_REPAIR_2"/>
    <property type="match status" value="1"/>
</dbReference>
<dbReference type="GO" id="GO:0140664">
    <property type="term" value="F:ATP-dependent DNA damage sensor activity"/>
    <property type="evidence" value="ECO:0007669"/>
    <property type="project" value="InterPro"/>
</dbReference>
<dbReference type="PANTHER" id="PTHR11361">
    <property type="entry name" value="DNA MISMATCH REPAIR PROTEIN MUTS FAMILY MEMBER"/>
    <property type="match status" value="1"/>
</dbReference>
<evidence type="ECO:0000313" key="10">
    <source>
        <dbReference type="Proteomes" id="UP000009328"/>
    </source>
</evidence>
<feature type="compositionally biased region" description="Basic and acidic residues" evidence="7">
    <location>
        <begin position="51"/>
        <end position="69"/>
    </location>
</feature>
<keyword evidence="10" id="KW-1185">Reference proteome</keyword>
<dbReference type="SUPFAM" id="SSF55271">
    <property type="entry name" value="DNA repair protein MutS, domain I"/>
    <property type="match status" value="1"/>
</dbReference>
<keyword evidence="5" id="KW-0238">DNA-binding</keyword>
<keyword evidence="3" id="KW-0227">DNA damage</keyword>
<organism evidence="9 10">
    <name type="scientific">Wickerhamomyces ciferrii (strain ATCC 14091 / BCRC 22168 / CBS 111 / JCM 3599 / NBRC 0793 / NRRL Y-1031 F-60-10)</name>
    <name type="common">Yeast</name>
    <name type="synonym">Pichia ciferrii</name>
    <dbReference type="NCBI Taxonomy" id="1206466"/>
    <lineage>
        <taxon>Eukaryota</taxon>
        <taxon>Fungi</taxon>
        <taxon>Dikarya</taxon>
        <taxon>Ascomycota</taxon>
        <taxon>Saccharomycotina</taxon>
        <taxon>Saccharomycetes</taxon>
        <taxon>Phaffomycetales</taxon>
        <taxon>Wickerhamomycetaceae</taxon>
        <taxon>Wickerhamomyces</taxon>
    </lineage>
</organism>
<dbReference type="PIRSF" id="PIRSF037677">
    <property type="entry name" value="DNA_mis_repair_Msh6"/>
    <property type="match status" value="1"/>
</dbReference>
<dbReference type="FunCoup" id="K0KIG6">
    <property type="interactions" value="34"/>
</dbReference>
<comment type="caution">
    <text evidence="9">The sequence shown here is derived from an EMBL/GenBank/DDBJ whole genome shotgun (WGS) entry which is preliminary data.</text>
</comment>
<dbReference type="Gene3D" id="3.40.50.300">
    <property type="entry name" value="P-loop containing nucleotide triphosphate hydrolases"/>
    <property type="match status" value="1"/>
</dbReference>
<dbReference type="SUPFAM" id="SSF52540">
    <property type="entry name" value="P-loop containing nucleoside triphosphate hydrolases"/>
    <property type="match status" value="1"/>
</dbReference>
<reference evidence="9 10" key="1">
    <citation type="journal article" date="2012" name="Eukaryot. Cell">
        <title>Draft genome sequence of Wickerhamomyces ciferrii NRRL Y-1031 F-60-10.</title>
        <authorList>
            <person name="Schneider J."/>
            <person name="Andrea H."/>
            <person name="Blom J."/>
            <person name="Jaenicke S."/>
            <person name="Ruckert C."/>
            <person name="Schorsch C."/>
            <person name="Szczepanowski R."/>
            <person name="Farwick M."/>
            <person name="Goesmann A."/>
            <person name="Puhler A."/>
            <person name="Schaffer S."/>
            <person name="Tauch A."/>
            <person name="Kohler T."/>
            <person name="Brinkrolf K."/>
        </authorList>
    </citation>
    <scope>NUCLEOTIDE SEQUENCE [LARGE SCALE GENOMIC DNA]</scope>
    <source>
        <strain evidence="10">ATCC 14091 / BCRC 22168 / CBS 111 / JCM 3599 / NBRC 0793 / NRRL Y-1031 F-60-10</strain>
    </source>
</reference>
<protein>
    <recommendedName>
        <fullName evidence="8">DNA mismatch repair proteins mutS family domain-containing protein</fullName>
    </recommendedName>
</protein>
<dbReference type="Gene3D" id="3.40.1170.10">
    <property type="entry name" value="DNA repair protein MutS, domain I"/>
    <property type="match status" value="1"/>
</dbReference>
<dbReference type="InterPro" id="IPR007696">
    <property type="entry name" value="DNA_mismatch_repair_MutS_core"/>
</dbReference>
<dbReference type="eggNOG" id="ENOG502QUUG">
    <property type="taxonomic scope" value="Eukaryota"/>
</dbReference>
<evidence type="ECO:0000259" key="8">
    <source>
        <dbReference type="PROSITE" id="PS00486"/>
    </source>
</evidence>
<dbReference type="PANTHER" id="PTHR11361:SF34">
    <property type="entry name" value="DNA MISMATCH REPAIR PROTEIN MSH1, MITOCHONDRIAL"/>
    <property type="match status" value="1"/>
</dbReference>
<feature type="domain" description="DNA mismatch repair proteins mutS family" evidence="8">
    <location>
        <begin position="826"/>
        <end position="842"/>
    </location>
</feature>
<dbReference type="Pfam" id="PF05192">
    <property type="entry name" value="MutS_III"/>
    <property type="match status" value="1"/>
</dbReference>
<dbReference type="Gene3D" id="3.30.420.110">
    <property type="entry name" value="MutS, connector domain"/>
    <property type="match status" value="1"/>
</dbReference>
<dbReference type="InterPro" id="IPR036678">
    <property type="entry name" value="MutS_con_dom_sf"/>
</dbReference>
<dbReference type="SMART" id="SM00533">
    <property type="entry name" value="MUTSd"/>
    <property type="match status" value="1"/>
</dbReference>
<evidence type="ECO:0000256" key="4">
    <source>
        <dbReference type="ARBA" id="ARBA00022840"/>
    </source>
</evidence>
<evidence type="ECO:0000256" key="7">
    <source>
        <dbReference type="SAM" id="MobiDB-lite"/>
    </source>
</evidence>
<evidence type="ECO:0000256" key="6">
    <source>
        <dbReference type="ARBA" id="ARBA00023204"/>
    </source>
</evidence>
<evidence type="ECO:0000256" key="2">
    <source>
        <dbReference type="ARBA" id="ARBA00022741"/>
    </source>
</evidence>
<proteinExistence type="inferred from homology"/>
<dbReference type="InterPro" id="IPR017261">
    <property type="entry name" value="DNA_mismatch_repair_MutS/MSH"/>
</dbReference>
<evidence type="ECO:0000256" key="3">
    <source>
        <dbReference type="ARBA" id="ARBA00022763"/>
    </source>
</evidence>
<feature type="region of interest" description="Disordered" evidence="7">
    <location>
        <begin position="48"/>
        <end position="73"/>
    </location>
</feature>
<dbReference type="Gene3D" id="1.10.1420.10">
    <property type="match status" value="1"/>
</dbReference>
<dbReference type="InterPro" id="IPR045076">
    <property type="entry name" value="MutS"/>
</dbReference>
<dbReference type="GO" id="GO:0005739">
    <property type="term" value="C:mitochondrion"/>
    <property type="evidence" value="ECO:0007669"/>
    <property type="project" value="TreeGrafter"/>
</dbReference>
<accession>K0KIG6</accession>
<dbReference type="InterPro" id="IPR007860">
    <property type="entry name" value="DNA_mmatch_repair_MutS_con_dom"/>
</dbReference>
<dbReference type="InParanoid" id="K0KIG6"/>